<evidence type="ECO:0000313" key="2">
    <source>
        <dbReference type="Proteomes" id="UP000509782"/>
    </source>
</evidence>
<dbReference type="RefSeq" id="WP_174716095.1">
    <property type="nucleotide sequence ID" value="NZ_CP054569.1"/>
</dbReference>
<reference evidence="1 2" key="1">
    <citation type="submission" date="2020-05" db="EMBL/GenBank/DDBJ databases">
        <title>FDA dAtabase for Regulatory Grade micrObial Sequences (FDA-ARGOS): Supporting development and validation of Infectious Disease Dx tests.</title>
        <authorList>
            <person name="Sproer C."/>
            <person name="Gronow S."/>
            <person name="Severitt S."/>
            <person name="Schroder I."/>
            <person name="Tallon L."/>
            <person name="Sadzewicz L."/>
            <person name="Zhao X."/>
            <person name="Vavikolanu K."/>
            <person name="Mehta A."/>
            <person name="Aluvathingal J."/>
            <person name="Nadendla S."/>
            <person name="Myers T."/>
            <person name="Yan Y."/>
            <person name="Sichtig H."/>
        </authorList>
    </citation>
    <scope>NUCLEOTIDE SEQUENCE [LARGE SCALE GENOMIC DNA]</scope>
    <source>
        <strain evidence="1 2">FDAARGOS_787</strain>
    </source>
</reference>
<dbReference type="AlphaFoldDB" id="A0A6N0JJE6"/>
<protein>
    <submittedName>
        <fullName evidence="1">Uncharacterized protein</fullName>
    </submittedName>
</protein>
<sequence>MSQFENLAGQRFGILTAVRRVDGKWQCACDCGSVRLVLANNLKKGNSKSCGCVGRAKCSRRMATLNRVHGDAGSKEHQIWVGIIKRCTSPRDVHWPKYGARGITVAREWMSYEQFLADMGRAPTAAHTIDRIDNDAGYSAANCRWATPFQQAQNRSTNRYTVIDGKVVCFSEAARLLGINKSKIFSMADHGLITEVPYSPGGGAALSIEEAA</sequence>
<dbReference type="Proteomes" id="UP000509782">
    <property type="component" value="Chromosome"/>
</dbReference>
<evidence type="ECO:0000313" key="1">
    <source>
        <dbReference type="EMBL" id="QKQ46806.1"/>
    </source>
</evidence>
<dbReference type="EMBL" id="CP054569">
    <property type="protein sequence ID" value="QKQ46806.1"/>
    <property type="molecule type" value="Genomic_DNA"/>
</dbReference>
<proteinExistence type="predicted"/>
<gene>
    <name evidence="1" type="ORF">FOC81_08915</name>
</gene>
<organism evidence="1 2">
    <name type="scientific">Achromobacter denitrificans</name>
    <name type="common">Alcaligenes denitrificans</name>
    <dbReference type="NCBI Taxonomy" id="32002"/>
    <lineage>
        <taxon>Bacteria</taxon>
        <taxon>Pseudomonadati</taxon>
        <taxon>Pseudomonadota</taxon>
        <taxon>Betaproteobacteria</taxon>
        <taxon>Burkholderiales</taxon>
        <taxon>Alcaligenaceae</taxon>
        <taxon>Achromobacter</taxon>
    </lineage>
</organism>
<name>A0A6N0JJE6_ACHDE</name>
<accession>A0A6N0JJE6</accession>